<dbReference type="GO" id="GO:0004867">
    <property type="term" value="F:serine-type endopeptidase inhibitor activity"/>
    <property type="evidence" value="ECO:0007669"/>
    <property type="project" value="InterPro"/>
</dbReference>
<dbReference type="Proteomes" id="UP000835052">
    <property type="component" value="Unassembled WGS sequence"/>
</dbReference>
<dbReference type="InterPro" id="IPR053014">
    <property type="entry name" value="Cuticle_assoc_divergent"/>
</dbReference>
<dbReference type="OrthoDB" id="4473401at2759"/>
<comment type="caution">
    <text evidence="2">The sequence shown here is derived from an EMBL/GenBank/DDBJ whole genome shotgun (WGS) entry which is preliminary data.</text>
</comment>
<feature type="domain" description="BPTI/Kunitz inhibitor" evidence="1">
    <location>
        <begin position="47"/>
        <end position="100"/>
    </location>
</feature>
<organism evidence="2 3">
    <name type="scientific">Caenorhabditis auriculariae</name>
    <dbReference type="NCBI Taxonomy" id="2777116"/>
    <lineage>
        <taxon>Eukaryota</taxon>
        <taxon>Metazoa</taxon>
        <taxon>Ecdysozoa</taxon>
        <taxon>Nematoda</taxon>
        <taxon>Chromadorea</taxon>
        <taxon>Rhabditida</taxon>
        <taxon>Rhabditina</taxon>
        <taxon>Rhabditomorpha</taxon>
        <taxon>Rhabditoidea</taxon>
        <taxon>Rhabditidae</taxon>
        <taxon>Peloderinae</taxon>
        <taxon>Caenorhabditis</taxon>
    </lineage>
</organism>
<evidence type="ECO:0000313" key="2">
    <source>
        <dbReference type="EMBL" id="CAD6196460.1"/>
    </source>
</evidence>
<feature type="domain" description="BPTI/Kunitz inhibitor" evidence="1">
    <location>
        <begin position="163"/>
        <end position="216"/>
    </location>
</feature>
<dbReference type="InterPro" id="IPR036880">
    <property type="entry name" value="Kunitz_BPTI_sf"/>
</dbReference>
<gene>
    <name evidence="2" type="ORF">CAUJ_LOCUS12374</name>
</gene>
<dbReference type="Pfam" id="PF00014">
    <property type="entry name" value="Kunitz_BPTI"/>
    <property type="match status" value="2"/>
</dbReference>
<dbReference type="InterPro" id="IPR020901">
    <property type="entry name" value="Prtase_inh_Kunz-CS"/>
</dbReference>
<dbReference type="PRINTS" id="PR00759">
    <property type="entry name" value="BASICPTASE"/>
</dbReference>
<dbReference type="EMBL" id="CAJGYM010000072">
    <property type="protein sequence ID" value="CAD6196460.1"/>
    <property type="molecule type" value="Genomic_DNA"/>
</dbReference>
<dbReference type="SUPFAM" id="SSF57362">
    <property type="entry name" value="BPTI-like"/>
    <property type="match status" value="2"/>
</dbReference>
<dbReference type="InterPro" id="IPR002223">
    <property type="entry name" value="Kunitz_BPTI"/>
</dbReference>
<dbReference type="Gene3D" id="4.10.410.10">
    <property type="entry name" value="Pancreatic trypsin inhibitor Kunitz domain"/>
    <property type="match status" value="2"/>
</dbReference>
<keyword evidence="3" id="KW-1185">Reference proteome</keyword>
<dbReference type="PROSITE" id="PS00280">
    <property type="entry name" value="BPTI_KUNITZ_1"/>
    <property type="match status" value="1"/>
</dbReference>
<dbReference type="PROSITE" id="PS50279">
    <property type="entry name" value="BPTI_KUNITZ_2"/>
    <property type="match status" value="2"/>
</dbReference>
<dbReference type="AlphaFoldDB" id="A0A8S1HMI1"/>
<name>A0A8S1HMI1_9PELO</name>
<protein>
    <recommendedName>
        <fullName evidence="1">BPTI/Kunitz inhibitor domain-containing protein</fullName>
    </recommendedName>
</protein>
<proteinExistence type="predicted"/>
<evidence type="ECO:0000259" key="1">
    <source>
        <dbReference type="PROSITE" id="PS50279"/>
    </source>
</evidence>
<evidence type="ECO:0000313" key="3">
    <source>
        <dbReference type="Proteomes" id="UP000835052"/>
    </source>
</evidence>
<reference evidence="2" key="1">
    <citation type="submission" date="2020-10" db="EMBL/GenBank/DDBJ databases">
        <authorList>
            <person name="Kikuchi T."/>
        </authorList>
    </citation>
    <scope>NUCLEOTIDE SEQUENCE</scope>
    <source>
        <strain evidence="2">NKZ352</strain>
    </source>
</reference>
<dbReference type="PANTHER" id="PTHR46339">
    <property type="entry name" value="PROTEIN CBG15282-RELATED"/>
    <property type="match status" value="1"/>
</dbReference>
<dbReference type="SMART" id="SM00131">
    <property type="entry name" value="KU"/>
    <property type="match status" value="2"/>
</dbReference>
<accession>A0A8S1HMI1</accession>
<sequence>MFVVSSFVFTPNQYLSQQDCFISHNIMAFFKFISFLALLSGSVALDCLSARDSGDFCNAGPQRQMYYFVPAQGICQPFMYNGCGGNENRFNSSAECREACANASTQVSADGQTSGRSEQMKQACQATYDTEHLNATLCSRHMECPAGHDCHRGFCCPTPDYACNLRYDSGKFAVGGEKSDKYFYTPQYQTCMRFSFYGTLGNANNFPNYNACMKMCSSQIKNPRI</sequence>